<evidence type="ECO:0000256" key="2">
    <source>
        <dbReference type="ARBA" id="ARBA00022517"/>
    </source>
</evidence>
<evidence type="ECO:0000313" key="8">
    <source>
        <dbReference type="Proteomes" id="UP000001505"/>
    </source>
</evidence>
<evidence type="ECO:0000313" key="7">
    <source>
        <dbReference type="EMBL" id="ADI38466.1"/>
    </source>
</evidence>
<keyword evidence="2 5" id="KW-0690">Ribosome biogenesis</keyword>
<dbReference type="NCBIfam" id="TIGR00250">
    <property type="entry name" value="RNAse_H_YqgF"/>
    <property type="match status" value="1"/>
</dbReference>
<evidence type="ECO:0000256" key="5">
    <source>
        <dbReference type="HAMAP-Rule" id="MF_00651"/>
    </source>
</evidence>
<dbReference type="GO" id="GO:0000967">
    <property type="term" value="P:rRNA 5'-end processing"/>
    <property type="evidence" value="ECO:0007669"/>
    <property type="project" value="UniProtKB-UniRule"/>
</dbReference>
<dbReference type="InterPro" id="IPR005227">
    <property type="entry name" value="YqgF"/>
</dbReference>
<keyword evidence="3 5" id="KW-0540">Nuclease</keyword>
<dbReference type="HAMAP" id="MF_00651">
    <property type="entry name" value="Nuclease_YqgF"/>
    <property type="match status" value="1"/>
</dbReference>
<evidence type="ECO:0000256" key="4">
    <source>
        <dbReference type="ARBA" id="ARBA00022801"/>
    </source>
</evidence>
<dbReference type="eggNOG" id="COG0816">
    <property type="taxonomic scope" value="Bacteria"/>
</dbReference>
<dbReference type="EC" id="3.1.-.-" evidence="5"/>
<accession>D6YWF5</accession>
<keyword evidence="1 5" id="KW-0963">Cytoplasm</keyword>
<proteinExistence type="inferred from homology"/>
<evidence type="ECO:0000259" key="6">
    <source>
        <dbReference type="SMART" id="SM00732"/>
    </source>
</evidence>
<feature type="domain" description="YqgF/RNase H-like" evidence="6">
    <location>
        <begin position="3"/>
        <end position="110"/>
    </location>
</feature>
<protein>
    <recommendedName>
        <fullName evidence="5">Putative pre-16S rRNA nuclease</fullName>
        <ecNumber evidence="5">3.1.-.-</ecNumber>
    </recommendedName>
</protein>
<dbReference type="SMART" id="SM00732">
    <property type="entry name" value="YqgFc"/>
    <property type="match status" value="1"/>
</dbReference>
<comment type="function">
    <text evidence="5">Could be a nuclease involved in processing of the 5'-end of pre-16S rRNA.</text>
</comment>
<dbReference type="InterPro" id="IPR006641">
    <property type="entry name" value="YqgF/RNaseH-like_dom"/>
</dbReference>
<dbReference type="OrthoDB" id="9796140at2"/>
<dbReference type="SUPFAM" id="SSF53098">
    <property type="entry name" value="Ribonuclease H-like"/>
    <property type="match status" value="1"/>
</dbReference>
<dbReference type="Gene3D" id="3.30.420.140">
    <property type="entry name" value="YqgF/RNase H-like domain"/>
    <property type="match status" value="1"/>
</dbReference>
<dbReference type="KEGG" id="wch:wcw_1109"/>
<organism evidence="7 8">
    <name type="scientific">Waddlia chondrophila (strain ATCC VR-1470 / WSU 86-1044)</name>
    <dbReference type="NCBI Taxonomy" id="716544"/>
    <lineage>
        <taxon>Bacteria</taxon>
        <taxon>Pseudomonadati</taxon>
        <taxon>Chlamydiota</taxon>
        <taxon>Chlamydiia</taxon>
        <taxon>Parachlamydiales</taxon>
        <taxon>Waddliaceae</taxon>
        <taxon>Waddlia</taxon>
    </lineage>
</organism>
<dbReference type="PANTHER" id="PTHR33317">
    <property type="entry name" value="POLYNUCLEOTIDYL TRANSFERASE, RIBONUCLEASE H-LIKE SUPERFAMILY PROTEIN"/>
    <property type="match status" value="1"/>
</dbReference>
<dbReference type="GO" id="GO:0016788">
    <property type="term" value="F:hydrolase activity, acting on ester bonds"/>
    <property type="evidence" value="ECO:0007669"/>
    <property type="project" value="UniProtKB-UniRule"/>
</dbReference>
<evidence type="ECO:0000256" key="3">
    <source>
        <dbReference type="ARBA" id="ARBA00022722"/>
    </source>
</evidence>
<keyword evidence="4 5" id="KW-0378">Hydrolase</keyword>
<name>D6YWF5_WADCW</name>
<dbReference type="PANTHER" id="PTHR33317:SF4">
    <property type="entry name" value="POLYNUCLEOTIDYL TRANSFERASE, RIBONUCLEASE H-LIKE SUPERFAMILY PROTEIN"/>
    <property type="match status" value="1"/>
</dbReference>
<gene>
    <name evidence="7" type="ordered locus">wcw_1109</name>
</gene>
<dbReference type="GO" id="GO:0005829">
    <property type="term" value="C:cytosol"/>
    <property type="evidence" value="ECO:0007669"/>
    <property type="project" value="TreeGrafter"/>
</dbReference>
<dbReference type="Proteomes" id="UP000001505">
    <property type="component" value="Chromosome"/>
</dbReference>
<dbReference type="InterPro" id="IPR037027">
    <property type="entry name" value="YqgF/RNaseH-like_dom_sf"/>
</dbReference>
<sequence>MKTRIIGIDYGMKRIGLAISDETHLIASAIETFEASKKMEETVAALVKRLEEHQKEKGYELKEIVVGFPLKMNGKAGFISDEVTLFAETLSKALSIPIIKWDERLTSVQAERAMMEGSYNRKKRTKKLDQISAVIILQNYLDSKNLII</sequence>
<dbReference type="InterPro" id="IPR012337">
    <property type="entry name" value="RNaseH-like_sf"/>
</dbReference>
<dbReference type="AlphaFoldDB" id="D6YWF5"/>
<dbReference type="RefSeq" id="WP_013182179.1">
    <property type="nucleotide sequence ID" value="NC_014225.1"/>
</dbReference>
<comment type="similarity">
    <text evidence="5">Belongs to the YqgF HJR family.</text>
</comment>
<dbReference type="Pfam" id="PF03652">
    <property type="entry name" value="RuvX"/>
    <property type="match status" value="1"/>
</dbReference>
<evidence type="ECO:0000256" key="1">
    <source>
        <dbReference type="ARBA" id="ARBA00022490"/>
    </source>
</evidence>
<dbReference type="GO" id="GO:0004518">
    <property type="term" value="F:nuclease activity"/>
    <property type="evidence" value="ECO:0007669"/>
    <property type="project" value="UniProtKB-KW"/>
</dbReference>
<reference evidence="7 8" key="1">
    <citation type="journal article" date="2010" name="PLoS ONE">
        <title>The Waddlia genome: a window into chlamydial biology.</title>
        <authorList>
            <person name="Bertelli C."/>
            <person name="Collyn F."/>
            <person name="Croxatto A."/>
            <person name="Ruckert C."/>
            <person name="Polkinghorne A."/>
            <person name="Kebbi-Beghdadi C."/>
            <person name="Goesmann A."/>
            <person name="Vaughan L."/>
            <person name="Greub G."/>
        </authorList>
    </citation>
    <scope>NUCLEOTIDE SEQUENCE [LARGE SCALE GENOMIC DNA]</scope>
    <source>
        <strain evidence="8">ATCC VR-1470 / WSU 86-1044</strain>
    </source>
</reference>
<keyword evidence="8" id="KW-1185">Reference proteome</keyword>
<dbReference type="CDD" id="cd16964">
    <property type="entry name" value="YqgF"/>
    <property type="match status" value="1"/>
</dbReference>
<dbReference type="HOGENOM" id="CLU_098240_2_0_0"/>
<dbReference type="STRING" id="716544.wcw_1109"/>
<comment type="subcellular location">
    <subcellularLocation>
        <location evidence="5">Cytoplasm</location>
    </subcellularLocation>
</comment>
<dbReference type="EMBL" id="CP001928">
    <property type="protein sequence ID" value="ADI38466.1"/>
    <property type="molecule type" value="Genomic_DNA"/>
</dbReference>